<dbReference type="Gene3D" id="3.30.70.100">
    <property type="match status" value="1"/>
</dbReference>
<accession>A0ABX0F8Q9</accession>
<proteinExistence type="predicted"/>
<reference evidence="2 3" key="1">
    <citation type="submission" date="2020-01" db="EMBL/GenBank/DDBJ databases">
        <title>Polyphasic characterisation and genomic insights into a novel alkali tolerant bacterium VR-M41.</title>
        <authorList>
            <person name="Vemuluri V.R."/>
        </authorList>
    </citation>
    <scope>NUCLEOTIDE SEQUENCE [LARGE SCALE GENOMIC DNA]</scope>
    <source>
        <strain evidence="2 3">VR-M41</strain>
    </source>
</reference>
<evidence type="ECO:0000259" key="1">
    <source>
        <dbReference type="PROSITE" id="PS51725"/>
    </source>
</evidence>
<dbReference type="RefSeq" id="WP_166275150.1">
    <property type="nucleotide sequence ID" value="NZ_JAAFGS010000004.1"/>
</dbReference>
<dbReference type="PANTHER" id="PTHR33336:SF3">
    <property type="entry name" value="ABM DOMAIN-CONTAINING PROTEIN"/>
    <property type="match status" value="1"/>
</dbReference>
<sequence length="97" mass="11090">MEAITVTAVLKAKPGREHELRGELIKVIGPTRAEPGCLEYVLNESIEDSLTFVFYERWENADAVQAHLESDHYKAYRLAIEDLVESREVYRLQPVTA</sequence>
<keyword evidence="2" id="KW-0503">Monooxygenase</keyword>
<dbReference type="SUPFAM" id="SSF54909">
    <property type="entry name" value="Dimeric alpha+beta barrel"/>
    <property type="match status" value="1"/>
</dbReference>
<feature type="domain" description="ABM" evidence="1">
    <location>
        <begin position="4"/>
        <end position="92"/>
    </location>
</feature>
<evidence type="ECO:0000313" key="3">
    <source>
        <dbReference type="Proteomes" id="UP000800303"/>
    </source>
</evidence>
<dbReference type="PROSITE" id="PS51725">
    <property type="entry name" value="ABM"/>
    <property type="match status" value="1"/>
</dbReference>
<dbReference type="GO" id="GO:0004497">
    <property type="term" value="F:monooxygenase activity"/>
    <property type="evidence" value="ECO:0007669"/>
    <property type="project" value="UniProtKB-KW"/>
</dbReference>
<keyword evidence="2" id="KW-0560">Oxidoreductase</keyword>
<organism evidence="2 3">
    <name type="scientific">Saccharibacillus alkalitolerans</name>
    <dbReference type="NCBI Taxonomy" id="2705290"/>
    <lineage>
        <taxon>Bacteria</taxon>
        <taxon>Bacillati</taxon>
        <taxon>Bacillota</taxon>
        <taxon>Bacilli</taxon>
        <taxon>Bacillales</taxon>
        <taxon>Paenibacillaceae</taxon>
        <taxon>Saccharibacillus</taxon>
    </lineage>
</organism>
<dbReference type="PANTHER" id="PTHR33336">
    <property type="entry name" value="QUINOL MONOOXYGENASE YGIN-RELATED"/>
    <property type="match status" value="1"/>
</dbReference>
<evidence type="ECO:0000313" key="2">
    <source>
        <dbReference type="EMBL" id="NGZ76399.1"/>
    </source>
</evidence>
<name>A0ABX0F8Q9_9BACL</name>
<comment type="caution">
    <text evidence="2">The sequence shown here is derived from an EMBL/GenBank/DDBJ whole genome shotgun (WGS) entry which is preliminary data.</text>
</comment>
<protein>
    <submittedName>
        <fullName evidence="2">Antibiotic biosynthesis monooxygenase</fullName>
    </submittedName>
</protein>
<dbReference type="Pfam" id="PF03992">
    <property type="entry name" value="ABM"/>
    <property type="match status" value="1"/>
</dbReference>
<keyword evidence="3" id="KW-1185">Reference proteome</keyword>
<gene>
    <name evidence="2" type="ORF">GYN08_13800</name>
</gene>
<dbReference type="Proteomes" id="UP000800303">
    <property type="component" value="Unassembled WGS sequence"/>
</dbReference>
<dbReference type="InterPro" id="IPR050744">
    <property type="entry name" value="AI-2_Isomerase_LsrG"/>
</dbReference>
<dbReference type="InterPro" id="IPR007138">
    <property type="entry name" value="ABM_dom"/>
</dbReference>
<dbReference type="EMBL" id="JAAFGS010000004">
    <property type="protein sequence ID" value="NGZ76399.1"/>
    <property type="molecule type" value="Genomic_DNA"/>
</dbReference>
<dbReference type="InterPro" id="IPR011008">
    <property type="entry name" value="Dimeric_a/b-barrel"/>
</dbReference>